<dbReference type="InParanoid" id="A0A1Y2M2A9"/>
<gene>
    <name evidence="1" type="ORF">B5807_04840</name>
</gene>
<keyword evidence="2" id="KW-1185">Reference proteome</keyword>
<organism evidence="1 2">
    <name type="scientific">Epicoccum nigrum</name>
    <name type="common">Soil fungus</name>
    <name type="synonym">Epicoccum purpurascens</name>
    <dbReference type="NCBI Taxonomy" id="105696"/>
    <lineage>
        <taxon>Eukaryota</taxon>
        <taxon>Fungi</taxon>
        <taxon>Dikarya</taxon>
        <taxon>Ascomycota</taxon>
        <taxon>Pezizomycotina</taxon>
        <taxon>Dothideomycetes</taxon>
        <taxon>Pleosporomycetidae</taxon>
        <taxon>Pleosporales</taxon>
        <taxon>Pleosporineae</taxon>
        <taxon>Didymellaceae</taxon>
        <taxon>Epicoccum</taxon>
    </lineage>
</organism>
<name>A0A1Y2M2A9_EPING</name>
<reference evidence="1 2" key="1">
    <citation type="journal article" date="2017" name="Genome Announc.">
        <title>Genome sequence of the saprophytic ascomycete Epicoccum nigrum ICMP 19927 strain isolated from New Zealand.</title>
        <authorList>
            <person name="Fokin M."/>
            <person name="Fleetwood D."/>
            <person name="Weir B.S."/>
            <person name="Villas-Boas S.G."/>
        </authorList>
    </citation>
    <scope>NUCLEOTIDE SEQUENCE [LARGE SCALE GENOMIC DNA]</scope>
    <source>
        <strain evidence="1 2">ICMP 19927</strain>
    </source>
</reference>
<sequence>MAGASKVTTLELQDATTIDGELVLCMIESCKALKRSLYNEKVKMLDHEGVRQARPAYQSILNRLLKGHSASPKYLELSPDSTDPCIDRYSEDILTRRREILEYPRLEGFVGLTALEELRVPMSLLTGRPKGKSIGNAFEPETRTSWGRYIGTEWLLPLTLTKLLLTMGPVLSPVLGCDYSDLLDFITRHNRITHLNIEWKYYMYQEQLPIDFYNLKRWRASFDCKFDYLIFVRNSNHNPNRINPESNKTAFDERLDGMAEWLATYGEAGIEMALHFVDGSAKCHTAPQGFGKSQPTTGLAVE</sequence>
<accession>A0A1Y2M2A9</accession>
<protein>
    <submittedName>
        <fullName evidence="1">Uncharacterized protein</fullName>
    </submittedName>
</protein>
<dbReference type="EMBL" id="KZ107842">
    <property type="protein sequence ID" value="OSS50142.1"/>
    <property type="molecule type" value="Genomic_DNA"/>
</dbReference>
<proteinExistence type="predicted"/>
<evidence type="ECO:0000313" key="2">
    <source>
        <dbReference type="Proteomes" id="UP000193240"/>
    </source>
</evidence>
<dbReference type="Proteomes" id="UP000193240">
    <property type="component" value="Unassembled WGS sequence"/>
</dbReference>
<dbReference type="AlphaFoldDB" id="A0A1Y2M2A9"/>
<evidence type="ECO:0000313" key="1">
    <source>
        <dbReference type="EMBL" id="OSS50142.1"/>
    </source>
</evidence>